<gene>
    <name evidence="1" type="ORF">HKT18_07965</name>
</gene>
<evidence type="ECO:0000313" key="1">
    <source>
        <dbReference type="EMBL" id="NNT72145.1"/>
    </source>
</evidence>
<keyword evidence="2" id="KW-1185">Reference proteome</keyword>
<dbReference type="Proteomes" id="UP000536509">
    <property type="component" value="Unassembled WGS sequence"/>
</dbReference>
<protein>
    <submittedName>
        <fullName evidence="1">Uncharacterized protein</fullName>
    </submittedName>
</protein>
<organism evidence="1 2">
    <name type="scientific">Flavobacterium rivulicola</name>
    <dbReference type="NCBI Taxonomy" id="2732161"/>
    <lineage>
        <taxon>Bacteria</taxon>
        <taxon>Pseudomonadati</taxon>
        <taxon>Bacteroidota</taxon>
        <taxon>Flavobacteriia</taxon>
        <taxon>Flavobacteriales</taxon>
        <taxon>Flavobacteriaceae</taxon>
        <taxon>Flavobacterium</taxon>
    </lineage>
</organism>
<dbReference type="EMBL" id="JABEVX010000003">
    <property type="protein sequence ID" value="NNT72145.1"/>
    <property type="molecule type" value="Genomic_DNA"/>
</dbReference>
<proteinExistence type="predicted"/>
<name>A0A7Y3R9S9_9FLAO</name>
<reference evidence="1 2" key="1">
    <citation type="submission" date="2020-05" db="EMBL/GenBank/DDBJ databases">
        <title>Draft genome of Flavobacterium sp. IMCC34852.</title>
        <authorList>
            <person name="Song J."/>
            <person name="Cho J.-C."/>
        </authorList>
    </citation>
    <scope>NUCLEOTIDE SEQUENCE [LARGE SCALE GENOMIC DNA]</scope>
    <source>
        <strain evidence="1 2">IMCC34852</strain>
    </source>
</reference>
<dbReference type="AlphaFoldDB" id="A0A7Y3R9S9"/>
<evidence type="ECO:0000313" key="2">
    <source>
        <dbReference type="Proteomes" id="UP000536509"/>
    </source>
</evidence>
<sequence length="91" mass="10885">MEKAAKDFSQGYYYCESFGLKAEFDTEFTKFYDNYIKTKYGIIYGNGGCIVDDFRKCYSEKMENLIVEKFGKDIFERALKEAKDLYYEKKY</sequence>
<comment type="caution">
    <text evidence="1">The sequence shown here is derived from an EMBL/GenBank/DDBJ whole genome shotgun (WGS) entry which is preliminary data.</text>
</comment>
<accession>A0A7Y3R9S9</accession>
<dbReference type="RefSeq" id="WP_171222319.1">
    <property type="nucleotide sequence ID" value="NZ_CP121446.1"/>
</dbReference>